<evidence type="ECO:0000256" key="4">
    <source>
        <dbReference type="ARBA" id="ARBA00023163"/>
    </source>
</evidence>
<dbReference type="GO" id="GO:0003700">
    <property type="term" value="F:DNA-binding transcription factor activity"/>
    <property type="evidence" value="ECO:0007669"/>
    <property type="project" value="InterPro"/>
</dbReference>
<dbReference type="InterPro" id="IPR036390">
    <property type="entry name" value="WH_DNA-bd_sf"/>
</dbReference>
<proteinExistence type="inferred from homology"/>
<keyword evidence="2" id="KW-0805">Transcription regulation</keyword>
<dbReference type="Proteomes" id="UP000298133">
    <property type="component" value="Unassembled WGS sequence"/>
</dbReference>
<evidence type="ECO:0000256" key="2">
    <source>
        <dbReference type="ARBA" id="ARBA00023015"/>
    </source>
</evidence>
<dbReference type="Gene3D" id="3.40.190.10">
    <property type="entry name" value="Periplasmic binding protein-like II"/>
    <property type="match status" value="2"/>
</dbReference>
<dbReference type="InterPro" id="IPR000847">
    <property type="entry name" value="LysR_HTH_N"/>
</dbReference>
<accession>A0A4Y8UIX2</accession>
<name>A0A4Y8UIX2_9GAMM</name>
<keyword evidence="4" id="KW-0804">Transcription</keyword>
<evidence type="ECO:0000313" key="6">
    <source>
        <dbReference type="EMBL" id="TFH67757.1"/>
    </source>
</evidence>
<dbReference type="OrthoDB" id="570111at2"/>
<dbReference type="AlphaFoldDB" id="A0A4Y8UIX2"/>
<comment type="similarity">
    <text evidence="1">Belongs to the LysR transcriptional regulatory family.</text>
</comment>
<dbReference type="GO" id="GO:0005829">
    <property type="term" value="C:cytosol"/>
    <property type="evidence" value="ECO:0007669"/>
    <property type="project" value="TreeGrafter"/>
</dbReference>
<dbReference type="InterPro" id="IPR050950">
    <property type="entry name" value="HTH-type_LysR_regulators"/>
</dbReference>
<sequence length="300" mass="33999">MHNISLKQLRYFLAAAENGRFSMAAAAVHVSQSAITNAVLNLEGELKVKLFERHPHGVTLTADGHSFYQRCRDIVEALDDAVREPCFQVHRMEGEIHIAASYTLLGYFLPQLMARFRTNYPAIALELHDLQREQIEQAIDDETAELGVMILSNAPRDPRFHYHSLLQSRRRLWSSSDHPLTHGATPTLDDISRYPYIQITVDEAERSTNRYFEKHHVTRQIGFRTSSMEALRGLIAHGFGVTILSDLVYRQWSLEGKKIEARALDDAVPSMEVGLIYKRGRKLSAGAQAFKEFIIHASGS</sequence>
<dbReference type="InterPro" id="IPR005119">
    <property type="entry name" value="LysR_subst-bd"/>
</dbReference>
<dbReference type="FunFam" id="1.10.10.10:FF:000001">
    <property type="entry name" value="LysR family transcriptional regulator"/>
    <property type="match status" value="1"/>
</dbReference>
<protein>
    <submittedName>
        <fullName evidence="6">LysR family transcriptional regulator</fullName>
    </submittedName>
</protein>
<dbReference type="PANTHER" id="PTHR30419">
    <property type="entry name" value="HTH-TYPE TRANSCRIPTIONAL REGULATOR YBHD"/>
    <property type="match status" value="1"/>
</dbReference>
<gene>
    <name evidence="6" type="ORF">E3W66_05765</name>
</gene>
<dbReference type="PROSITE" id="PS50931">
    <property type="entry name" value="HTH_LYSR"/>
    <property type="match status" value="1"/>
</dbReference>
<dbReference type="Pfam" id="PF00126">
    <property type="entry name" value="HTH_1"/>
    <property type="match status" value="1"/>
</dbReference>
<dbReference type="Gene3D" id="1.10.10.10">
    <property type="entry name" value="Winged helix-like DNA-binding domain superfamily/Winged helix DNA-binding domain"/>
    <property type="match status" value="1"/>
</dbReference>
<evidence type="ECO:0000256" key="1">
    <source>
        <dbReference type="ARBA" id="ARBA00009437"/>
    </source>
</evidence>
<keyword evidence="7" id="KW-1185">Reference proteome</keyword>
<dbReference type="InterPro" id="IPR036388">
    <property type="entry name" value="WH-like_DNA-bd_sf"/>
</dbReference>
<dbReference type="SUPFAM" id="SSF53850">
    <property type="entry name" value="Periplasmic binding protein-like II"/>
    <property type="match status" value="1"/>
</dbReference>
<dbReference type="GO" id="GO:0003677">
    <property type="term" value="F:DNA binding"/>
    <property type="evidence" value="ECO:0007669"/>
    <property type="project" value="UniProtKB-KW"/>
</dbReference>
<dbReference type="PRINTS" id="PR00039">
    <property type="entry name" value="HTHLYSR"/>
</dbReference>
<evidence type="ECO:0000256" key="3">
    <source>
        <dbReference type="ARBA" id="ARBA00023125"/>
    </source>
</evidence>
<dbReference type="SUPFAM" id="SSF46785">
    <property type="entry name" value="Winged helix' DNA-binding domain"/>
    <property type="match status" value="1"/>
</dbReference>
<dbReference type="PANTHER" id="PTHR30419:SF8">
    <property type="entry name" value="NITROGEN ASSIMILATION TRANSCRIPTIONAL ACTIVATOR-RELATED"/>
    <property type="match status" value="1"/>
</dbReference>
<dbReference type="Pfam" id="PF03466">
    <property type="entry name" value="LysR_substrate"/>
    <property type="match status" value="1"/>
</dbReference>
<evidence type="ECO:0000259" key="5">
    <source>
        <dbReference type="PROSITE" id="PS50931"/>
    </source>
</evidence>
<keyword evidence="3" id="KW-0238">DNA-binding</keyword>
<organism evidence="6 7">
    <name type="scientific">Gammaproteobacteria bacterium LSUCC0057</name>
    <dbReference type="NCBI Taxonomy" id="2559237"/>
    <lineage>
        <taxon>Bacteria</taxon>
        <taxon>Pseudomonadati</taxon>
        <taxon>Pseudomonadota</taxon>
        <taxon>Gammaproteobacteria</taxon>
        <taxon>Cellvibrionales</taxon>
        <taxon>Porticoccaceae</taxon>
        <taxon>SAR92 clade</taxon>
    </lineage>
</organism>
<comment type="caution">
    <text evidence="6">The sequence shown here is derived from an EMBL/GenBank/DDBJ whole genome shotgun (WGS) entry which is preliminary data.</text>
</comment>
<dbReference type="EMBL" id="SPIA01000002">
    <property type="protein sequence ID" value="TFH67757.1"/>
    <property type="molecule type" value="Genomic_DNA"/>
</dbReference>
<feature type="domain" description="HTH lysR-type" evidence="5">
    <location>
        <begin position="4"/>
        <end position="61"/>
    </location>
</feature>
<reference evidence="6 7" key="1">
    <citation type="submission" date="2019-03" db="EMBL/GenBank/DDBJ databases">
        <title>Draft genome of Gammaproteobacteria bacterium LSUCC0057, a member of the SAR92 clade.</title>
        <authorList>
            <person name="Lanclos V.C."/>
            <person name="Doiron C."/>
            <person name="Henson M.W."/>
            <person name="Thrash J.C."/>
        </authorList>
    </citation>
    <scope>NUCLEOTIDE SEQUENCE [LARGE SCALE GENOMIC DNA]</scope>
    <source>
        <strain evidence="6 7">LSUCC0057</strain>
    </source>
</reference>
<evidence type="ECO:0000313" key="7">
    <source>
        <dbReference type="Proteomes" id="UP000298133"/>
    </source>
</evidence>